<name>A0A3M7R6E0_BRAPC</name>
<reference evidence="1 2" key="1">
    <citation type="journal article" date="2018" name="Sci. Rep.">
        <title>Genomic signatures of local adaptation to the degree of environmental predictability in rotifers.</title>
        <authorList>
            <person name="Franch-Gras L."/>
            <person name="Hahn C."/>
            <person name="Garcia-Roger E.M."/>
            <person name="Carmona M.J."/>
            <person name="Serra M."/>
            <person name="Gomez A."/>
        </authorList>
    </citation>
    <scope>NUCLEOTIDE SEQUENCE [LARGE SCALE GENOMIC DNA]</scope>
    <source>
        <strain evidence="1">HYR1</strain>
    </source>
</reference>
<evidence type="ECO:0000313" key="2">
    <source>
        <dbReference type="Proteomes" id="UP000276133"/>
    </source>
</evidence>
<keyword evidence="2" id="KW-1185">Reference proteome</keyword>
<accession>A0A3M7R6E0</accession>
<dbReference type="AlphaFoldDB" id="A0A3M7R6E0"/>
<evidence type="ECO:0008006" key="3">
    <source>
        <dbReference type="Google" id="ProtNLM"/>
    </source>
</evidence>
<evidence type="ECO:0000313" key="1">
    <source>
        <dbReference type="EMBL" id="RNA19019.1"/>
    </source>
</evidence>
<protein>
    <recommendedName>
        <fullName evidence="3">RNA-directed DNA polymerase from mobile element jockey-like</fullName>
    </recommendedName>
</protein>
<organism evidence="1 2">
    <name type="scientific">Brachionus plicatilis</name>
    <name type="common">Marine rotifer</name>
    <name type="synonym">Brachionus muelleri</name>
    <dbReference type="NCBI Taxonomy" id="10195"/>
    <lineage>
        <taxon>Eukaryota</taxon>
        <taxon>Metazoa</taxon>
        <taxon>Spiralia</taxon>
        <taxon>Gnathifera</taxon>
        <taxon>Rotifera</taxon>
        <taxon>Eurotatoria</taxon>
        <taxon>Monogononta</taxon>
        <taxon>Pseudotrocha</taxon>
        <taxon>Ploima</taxon>
        <taxon>Brachionidae</taxon>
        <taxon>Brachionus</taxon>
    </lineage>
</organism>
<dbReference type="EMBL" id="REGN01004122">
    <property type="protein sequence ID" value="RNA19019.1"/>
    <property type="molecule type" value="Genomic_DNA"/>
</dbReference>
<dbReference type="Proteomes" id="UP000276133">
    <property type="component" value="Unassembled WGS sequence"/>
</dbReference>
<sequence>MELKLDYFYFYKILIDLLRCLILKNDLNNSEDYIELGQLPKSWKIASITMIPNKSSPTQDPNYRPISMTSCLANLLENEKSIKNY</sequence>
<gene>
    <name evidence="1" type="ORF">BpHYR1_034643</name>
</gene>
<dbReference type="OrthoDB" id="426210at2759"/>
<comment type="caution">
    <text evidence="1">The sequence shown here is derived from an EMBL/GenBank/DDBJ whole genome shotgun (WGS) entry which is preliminary data.</text>
</comment>
<proteinExistence type="predicted"/>